<organism evidence="1">
    <name type="scientific">Arundo donax</name>
    <name type="common">Giant reed</name>
    <name type="synonym">Donax arundinaceus</name>
    <dbReference type="NCBI Taxonomy" id="35708"/>
    <lineage>
        <taxon>Eukaryota</taxon>
        <taxon>Viridiplantae</taxon>
        <taxon>Streptophyta</taxon>
        <taxon>Embryophyta</taxon>
        <taxon>Tracheophyta</taxon>
        <taxon>Spermatophyta</taxon>
        <taxon>Magnoliopsida</taxon>
        <taxon>Liliopsida</taxon>
        <taxon>Poales</taxon>
        <taxon>Poaceae</taxon>
        <taxon>PACMAD clade</taxon>
        <taxon>Arundinoideae</taxon>
        <taxon>Arundineae</taxon>
        <taxon>Arundo</taxon>
    </lineage>
</organism>
<proteinExistence type="predicted"/>
<dbReference type="EMBL" id="GBRH01269251">
    <property type="protein sequence ID" value="JAD28644.1"/>
    <property type="molecule type" value="Transcribed_RNA"/>
</dbReference>
<sequence>MNIFQWNYLRCPTNSCINDGKAKLNFYQFAAVLHLNLSREKQIPSGKF</sequence>
<name>A0A0A8YPJ9_ARUDO</name>
<dbReference type="AlphaFoldDB" id="A0A0A8YPJ9"/>
<protein>
    <submittedName>
        <fullName evidence="1">Uncharacterized protein</fullName>
    </submittedName>
</protein>
<reference evidence="1" key="2">
    <citation type="journal article" date="2015" name="Data Brief">
        <title>Shoot transcriptome of the giant reed, Arundo donax.</title>
        <authorList>
            <person name="Barrero R.A."/>
            <person name="Guerrero F.D."/>
            <person name="Moolhuijzen P."/>
            <person name="Goolsby J.A."/>
            <person name="Tidwell J."/>
            <person name="Bellgard S.E."/>
            <person name="Bellgard M.I."/>
        </authorList>
    </citation>
    <scope>NUCLEOTIDE SEQUENCE</scope>
    <source>
        <tissue evidence="1">Shoot tissue taken approximately 20 cm above the soil surface</tissue>
    </source>
</reference>
<reference evidence="1" key="1">
    <citation type="submission" date="2014-09" db="EMBL/GenBank/DDBJ databases">
        <authorList>
            <person name="Magalhaes I.L.F."/>
            <person name="Oliveira U."/>
            <person name="Santos F.R."/>
            <person name="Vidigal T.H.D.A."/>
            <person name="Brescovit A.D."/>
            <person name="Santos A.J."/>
        </authorList>
    </citation>
    <scope>NUCLEOTIDE SEQUENCE</scope>
    <source>
        <tissue evidence="1">Shoot tissue taken approximately 20 cm above the soil surface</tissue>
    </source>
</reference>
<evidence type="ECO:0000313" key="1">
    <source>
        <dbReference type="EMBL" id="JAD28644.1"/>
    </source>
</evidence>
<accession>A0A0A8YPJ9</accession>